<sequence length="591" mass="61650">MATTAMDPSASMVTELRPRADCSYDYYYSFTQCDDLRAFDDYATQAGVCYSQYDFYDYDYNPYDDYDEETTNDYLDCVCPSYMEWMSSYSACAQTAAGGRYADCVDGWIFDYYDDYVCTDYDYTPAGADARTTRTSVPSPSLVRASTTPVTRIPTISHSPIPSYSSSASLLKGYCSTLEFALMKDGGAGTAYWAPALGCNAKKPDCCPYAVQTPEPVGAEGNEANPTAQQASLAFDVSASDSSEEKLAECPKDYTSISGGCCPSGYALWNQKVGAATPCYSSLSSNKSPPPIPVVVSDADATTESVGLPTGSTPTSAIVNIVYAIQFPVRSQDALSTGAKAGIGVGATLGGIALASLIFGVWWLLRRRKGLAGGTKASSSATSSNPSATPGVMSPTTAPTPMPGPAMQAPPPVPMAQAPTWSTNPPSPPQRHHQPDLYPGRVSPVSAVSADQPPRHEMSAPPPGQPGQPLHAPGPIGYAAATAPGLPQLPEQQPQQYQYPQYQYPGPQALPQMMPQMVPQGYAAPAQQPAGPAAALAAAPWQGGGMGPGPVSSGPGAPGVAGPGAAGTARLGSSVEMQGTVAPVRQELQGQ</sequence>
<feature type="region of interest" description="Disordered" evidence="1">
    <location>
        <begin position="545"/>
        <end position="591"/>
    </location>
</feature>
<evidence type="ECO:0000313" key="3">
    <source>
        <dbReference type="EMBL" id="KAF2457311.1"/>
    </source>
</evidence>
<keyword evidence="4" id="KW-1185">Reference proteome</keyword>
<reference evidence="3" key="1">
    <citation type="journal article" date="2020" name="Stud. Mycol.">
        <title>101 Dothideomycetes genomes: a test case for predicting lifestyles and emergence of pathogens.</title>
        <authorList>
            <person name="Haridas S."/>
            <person name="Albert R."/>
            <person name="Binder M."/>
            <person name="Bloem J."/>
            <person name="Labutti K."/>
            <person name="Salamov A."/>
            <person name="Andreopoulos B."/>
            <person name="Baker S."/>
            <person name="Barry K."/>
            <person name="Bills G."/>
            <person name="Bluhm B."/>
            <person name="Cannon C."/>
            <person name="Castanera R."/>
            <person name="Culley D."/>
            <person name="Daum C."/>
            <person name="Ezra D."/>
            <person name="Gonzalez J."/>
            <person name="Henrissat B."/>
            <person name="Kuo A."/>
            <person name="Liang C."/>
            <person name="Lipzen A."/>
            <person name="Lutzoni F."/>
            <person name="Magnuson J."/>
            <person name="Mondo S."/>
            <person name="Nolan M."/>
            <person name="Ohm R."/>
            <person name="Pangilinan J."/>
            <person name="Park H.-J."/>
            <person name="Ramirez L."/>
            <person name="Alfaro M."/>
            <person name="Sun H."/>
            <person name="Tritt A."/>
            <person name="Yoshinaga Y."/>
            <person name="Zwiers L.-H."/>
            <person name="Turgeon B."/>
            <person name="Goodwin S."/>
            <person name="Spatafora J."/>
            <person name="Crous P."/>
            <person name="Grigoriev I."/>
        </authorList>
    </citation>
    <scope>NUCLEOTIDE SEQUENCE</scope>
    <source>
        <strain evidence="3">ATCC 16933</strain>
    </source>
</reference>
<feature type="compositionally biased region" description="Low complexity" evidence="1">
    <location>
        <begin position="374"/>
        <end position="397"/>
    </location>
</feature>
<dbReference type="AlphaFoldDB" id="A0A6A6NZX9"/>
<accession>A0A6A6NZX9</accession>
<keyword evidence="2" id="KW-1133">Transmembrane helix</keyword>
<protein>
    <submittedName>
        <fullName evidence="3">Uncharacterized protein</fullName>
    </submittedName>
</protein>
<feature type="compositionally biased region" description="Gly residues" evidence="1">
    <location>
        <begin position="556"/>
        <end position="565"/>
    </location>
</feature>
<evidence type="ECO:0000313" key="4">
    <source>
        <dbReference type="Proteomes" id="UP000799766"/>
    </source>
</evidence>
<proteinExistence type="predicted"/>
<dbReference type="EMBL" id="MU001681">
    <property type="protein sequence ID" value="KAF2457311.1"/>
    <property type="molecule type" value="Genomic_DNA"/>
</dbReference>
<evidence type="ECO:0000256" key="1">
    <source>
        <dbReference type="SAM" id="MobiDB-lite"/>
    </source>
</evidence>
<evidence type="ECO:0000256" key="2">
    <source>
        <dbReference type="SAM" id="Phobius"/>
    </source>
</evidence>
<feature type="region of interest" description="Disordered" evidence="1">
    <location>
        <begin position="374"/>
        <end position="495"/>
    </location>
</feature>
<name>A0A6A6NZX9_9PEZI</name>
<feature type="transmembrane region" description="Helical" evidence="2">
    <location>
        <begin position="341"/>
        <end position="365"/>
    </location>
</feature>
<organism evidence="3 4">
    <name type="scientific">Lineolata rhizophorae</name>
    <dbReference type="NCBI Taxonomy" id="578093"/>
    <lineage>
        <taxon>Eukaryota</taxon>
        <taxon>Fungi</taxon>
        <taxon>Dikarya</taxon>
        <taxon>Ascomycota</taxon>
        <taxon>Pezizomycotina</taxon>
        <taxon>Dothideomycetes</taxon>
        <taxon>Dothideomycetes incertae sedis</taxon>
        <taxon>Lineolatales</taxon>
        <taxon>Lineolataceae</taxon>
        <taxon>Lineolata</taxon>
    </lineage>
</organism>
<feature type="compositionally biased region" description="Pro residues" evidence="1">
    <location>
        <begin position="398"/>
        <end position="414"/>
    </location>
</feature>
<feature type="compositionally biased region" description="Low complexity" evidence="1">
    <location>
        <begin position="483"/>
        <end position="495"/>
    </location>
</feature>
<gene>
    <name evidence="3" type="ORF">BDY21DRAFT_372087</name>
</gene>
<dbReference type="Proteomes" id="UP000799766">
    <property type="component" value="Unassembled WGS sequence"/>
</dbReference>
<keyword evidence="2" id="KW-0812">Transmembrane</keyword>
<dbReference type="OrthoDB" id="3065412at2759"/>
<keyword evidence="2" id="KW-0472">Membrane</keyword>